<reference evidence="1" key="1">
    <citation type="submission" date="2019-08" db="EMBL/GenBank/DDBJ databases">
        <authorList>
            <person name="Kucharzyk K."/>
            <person name="Murdoch R.W."/>
            <person name="Higgins S."/>
            <person name="Loffler F."/>
        </authorList>
    </citation>
    <scope>NUCLEOTIDE SEQUENCE</scope>
</reference>
<organism evidence="1">
    <name type="scientific">bioreactor metagenome</name>
    <dbReference type="NCBI Taxonomy" id="1076179"/>
    <lineage>
        <taxon>unclassified sequences</taxon>
        <taxon>metagenomes</taxon>
        <taxon>ecological metagenomes</taxon>
    </lineage>
</organism>
<sequence>MAPHILASNIALQRLAQVIDAALVDVPHPRHRSVGVVKTGRGKIRGVGGDVWGHRGLLAMRSAISVTQNNGRSAARAPSLRTLNSCCTKIIISCIVTKEPHDGHHCTLSHRQGRWRQRPNLAGQAVRWSPGTGGRIRAWRLAGAHGHRRS</sequence>
<accession>A0A645IBL7</accession>
<evidence type="ECO:0000313" key="1">
    <source>
        <dbReference type="EMBL" id="MPN48665.1"/>
    </source>
</evidence>
<protein>
    <submittedName>
        <fullName evidence="1">Uncharacterized protein</fullName>
    </submittedName>
</protein>
<name>A0A645IBL7_9ZZZZ</name>
<gene>
    <name evidence="1" type="ORF">SDC9_196277</name>
</gene>
<dbReference type="EMBL" id="VSSQ01111194">
    <property type="protein sequence ID" value="MPN48665.1"/>
    <property type="molecule type" value="Genomic_DNA"/>
</dbReference>
<comment type="caution">
    <text evidence="1">The sequence shown here is derived from an EMBL/GenBank/DDBJ whole genome shotgun (WGS) entry which is preliminary data.</text>
</comment>
<proteinExistence type="predicted"/>
<dbReference type="AlphaFoldDB" id="A0A645IBL7"/>